<dbReference type="AlphaFoldDB" id="A0A0F9RIZ7"/>
<accession>A0A0F9RIZ7</accession>
<dbReference type="EMBL" id="LAZR01003543">
    <property type="protein sequence ID" value="KKN17233.1"/>
    <property type="molecule type" value="Genomic_DNA"/>
</dbReference>
<comment type="caution">
    <text evidence="1">The sequence shown here is derived from an EMBL/GenBank/DDBJ whole genome shotgun (WGS) entry which is preliminary data.</text>
</comment>
<evidence type="ECO:0000313" key="1">
    <source>
        <dbReference type="EMBL" id="KKN17233.1"/>
    </source>
</evidence>
<sequence length="126" mass="14176">MSLNFKIPDDLEEFGSKMEKMGKKIEEAIDKLGLDKLSEKIGECFQTKEIDREQIKKRIKGLVITQKALPINKLANAMDVSELDAENLIYELVSDGIDGVLEAGVFKYLNTSEEILSKLNDIVDNL</sequence>
<name>A0A0F9RIZ7_9ZZZZ</name>
<gene>
    <name evidence="1" type="ORF">LCGC14_0967970</name>
</gene>
<protein>
    <submittedName>
        <fullName evidence="1">Uncharacterized protein</fullName>
    </submittedName>
</protein>
<organism evidence="1">
    <name type="scientific">marine sediment metagenome</name>
    <dbReference type="NCBI Taxonomy" id="412755"/>
    <lineage>
        <taxon>unclassified sequences</taxon>
        <taxon>metagenomes</taxon>
        <taxon>ecological metagenomes</taxon>
    </lineage>
</organism>
<proteinExistence type="predicted"/>
<reference evidence="1" key="1">
    <citation type="journal article" date="2015" name="Nature">
        <title>Complex archaea that bridge the gap between prokaryotes and eukaryotes.</title>
        <authorList>
            <person name="Spang A."/>
            <person name="Saw J.H."/>
            <person name="Jorgensen S.L."/>
            <person name="Zaremba-Niedzwiedzka K."/>
            <person name="Martijn J."/>
            <person name="Lind A.E."/>
            <person name="van Eijk R."/>
            <person name="Schleper C."/>
            <person name="Guy L."/>
            <person name="Ettema T.J."/>
        </authorList>
    </citation>
    <scope>NUCLEOTIDE SEQUENCE</scope>
</reference>